<reference evidence="5 6" key="1">
    <citation type="journal article" date="2015" name="Genome Announc.">
        <title>Expanding the biotechnology potential of lactobacilli through comparative genomics of 213 strains and associated genera.</title>
        <authorList>
            <person name="Sun Z."/>
            <person name="Harris H.M."/>
            <person name="McCann A."/>
            <person name="Guo C."/>
            <person name="Argimon S."/>
            <person name="Zhang W."/>
            <person name="Yang X."/>
            <person name="Jeffery I.B."/>
            <person name="Cooney J.C."/>
            <person name="Kagawa T.F."/>
            <person name="Liu W."/>
            <person name="Song Y."/>
            <person name="Salvetti E."/>
            <person name="Wrobel A."/>
            <person name="Rasinkangas P."/>
            <person name="Parkhill J."/>
            <person name="Rea M.C."/>
            <person name="O'Sullivan O."/>
            <person name="Ritari J."/>
            <person name="Douillard F.P."/>
            <person name="Paul Ross R."/>
            <person name="Yang R."/>
            <person name="Briner A.E."/>
            <person name="Felis G.E."/>
            <person name="de Vos W.M."/>
            <person name="Barrangou R."/>
            <person name="Klaenhammer T.R."/>
            <person name="Caufield P.W."/>
            <person name="Cui Y."/>
            <person name="Zhang H."/>
            <person name="O'Toole P.W."/>
        </authorList>
    </citation>
    <scope>NUCLEOTIDE SEQUENCE [LARGE SCALE GENOMIC DNA]</scope>
    <source>
        <strain evidence="5 6">DSM 24301</strain>
    </source>
</reference>
<evidence type="ECO:0000313" key="6">
    <source>
        <dbReference type="Proteomes" id="UP000050969"/>
    </source>
</evidence>
<accession>A0A0R2MTP8</accession>
<gene>
    <name evidence="5" type="ORF">IV56_GL000570</name>
</gene>
<dbReference type="RefSeq" id="WP_054777171.1">
    <property type="nucleotide sequence ID" value="NZ_BBBX01000008.1"/>
</dbReference>
<keyword evidence="3" id="KW-0788">Thiol protease</keyword>
<dbReference type="NCBIfam" id="TIGR01076">
    <property type="entry name" value="sortase_fam"/>
    <property type="match status" value="1"/>
</dbReference>
<evidence type="ECO:0008006" key="7">
    <source>
        <dbReference type="Google" id="ProtNLM"/>
    </source>
</evidence>
<sequence length="224" mass="25045">MRKIFRLRNILALVILLLGVALIFSDQIERYAIERYTAYYLNNTTAETIKANQKKKGNFNFAKVKPIGMTNVVQAAVDKPNVLGKMAIPDAGMYLPILNGLSDNNLATGAGTMKQDEEMGKGNYALAGHYMTENGPLFSNLDKVAIGQGVYITDMTNIYVYRVTSVQTVYRNQTQWVDDVKGHKTITLITCASSQLDEANRLVVRGEFVQKIPATKERLKVFRI</sequence>
<organism evidence="5 6">
    <name type="scientific">Lacticaseibacillus saniviri JCM 17471 = DSM 24301</name>
    <dbReference type="NCBI Taxonomy" id="1293598"/>
    <lineage>
        <taxon>Bacteria</taxon>
        <taxon>Bacillati</taxon>
        <taxon>Bacillota</taxon>
        <taxon>Bacilli</taxon>
        <taxon>Lactobacillales</taxon>
        <taxon>Lactobacillaceae</taxon>
        <taxon>Lacticaseibacillus</taxon>
    </lineage>
</organism>
<evidence type="ECO:0000256" key="2">
    <source>
        <dbReference type="ARBA" id="ARBA00022801"/>
    </source>
</evidence>
<dbReference type="SUPFAM" id="SSF63817">
    <property type="entry name" value="Sortase"/>
    <property type="match status" value="1"/>
</dbReference>
<dbReference type="STRING" id="1293598.IV56_GL000570"/>
<dbReference type="InterPro" id="IPR005754">
    <property type="entry name" value="Sortase"/>
</dbReference>
<dbReference type="Proteomes" id="UP000050969">
    <property type="component" value="Unassembled WGS sequence"/>
</dbReference>
<dbReference type="InterPro" id="IPR023365">
    <property type="entry name" value="Sortase_dom-sf"/>
</dbReference>
<evidence type="ECO:0000256" key="4">
    <source>
        <dbReference type="PIRSR" id="PIRSR605754-1"/>
    </source>
</evidence>
<dbReference type="AlphaFoldDB" id="A0A0R2MTP8"/>
<dbReference type="CDD" id="cd06165">
    <property type="entry name" value="Sortase_A"/>
    <property type="match status" value="1"/>
</dbReference>
<dbReference type="Pfam" id="PF04203">
    <property type="entry name" value="Sortase"/>
    <property type="match status" value="1"/>
</dbReference>
<dbReference type="Gene3D" id="2.40.260.10">
    <property type="entry name" value="Sortase"/>
    <property type="match status" value="1"/>
</dbReference>
<evidence type="ECO:0000256" key="1">
    <source>
        <dbReference type="ARBA" id="ARBA00022670"/>
    </source>
</evidence>
<dbReference type="GO" id="GO:0006508">
    <property type="term" value="P:proteolysis"/>
    <property type="evidence" value="ECO:0007669"/>
    <property type="project" value="UniProtKB-KW"/>
</dbReference>
<comment type="caution">
    <text evidence="5">The sequence shown here is derived from an EMBL/GenBank/DDBJ whole genome shotgun (WGS) entry which is preliminary data.</text>
</comment>
<dbReference type="GO" id="GO:0008234">
    <property type="term" value="F:cysteine-type peptidase activity"/>
    <property type="evidence" value="ECO:0007669"/>
    <property type="project" value="UniProtKB-KW"/>
</dbReference>
<evidence type="ECO:0000313" key="5">
    <source>
        <dbReference type="EMBL" id="KRO16884.1"/>
    </source>
</evidence>
<keyword evidence="1" id="KW-0645">Protease</keyword>
<keyword evidence="6" id="KW-1185">Reference proteome</keyword>
<feature type="active site" description="Acyl-thioester intermediate" evidence="4">
    <location>
        <position position="191"/>
    </location>
</feature>
<evidence type="ECO:0000256" key="3">
    <source>
        <dbReference type="ARBA" id="ARBA00022807"/>
    </source>
</evidence>
<proteinExistence type="predicted"/>
<dbReference type="EMBL" id="JQCE01000027">
    <property type="protein sequence ID" value="KRO16884.1"/>
    <property type="molecule type" value="Genomic_DNA"/>
</dbReference>
<dbReference type="InterPro" id="IPR042007">
    <property type="entry name" value="Sortase_A"/>
</dbReference>
<dbReference type="OrthoDB" id="1648028at2"/>
<keyword evidence="2" id="KW-0378">Hydrolase</keyword>
<dbReference type="PATRIC" id="fig|1293598.4.peg.612"/>
<feature type="active site" description="Proton donor/acceptor" evidence="4">
    <location>
        <position position="129"/>
    </location>
</feature>
<protein>
    <recommendedName>
        <fullName evidence="7">Sortase</fullName>
    </recommendedName>
</protein>
<name>A0A0R2MTP8_9LACO</name>